<dbReference type="Gene3D" id="1.50.10.10">
    <property type="match status" value="1"/>
</dbReference>
<proteinExistence type="predicted"/>
<accession>K1TPV9</accession>
<dbReference type="GO" id="GO:0004560">
    <property type="term" value="F:alpha-L-fucosidase activity"/>
    <property type="evidence" value="ECO:0007669"/>
    <property type="project" value="TreeGrafter"/>
</dbReference>
<gene>
    <name evidence="2" type="ORF">OBE_04993</name>
</gene>
<feature type="non-terminal residue" evidence="2">
    <location>
        <position position="1"/>
    </location>
</feature>
<dbReference type="GO" id="GO:0005975">
    <property type="term" value="P:carbohydrate metabolic process"/>
    <property type="evidence" value="ECO:0007669"/>
    <property type="project" value="InterPro"/>
</dbReference>
<dbReference type="InterPro" id="IPR054363">
    <property type="entry name" value="GH95_cat"/>
</dbReference>
<dbReference type="PANTHER" id="PTHR31084">
    <property type="entry name" value="ALPHA-L-FUCOSIDASE 2"/>
    <property type="match status" value="1"/>
</dbReference>
<name>K1TPV9_9ZZZZ</name>
<protein>
    <submittedName>
        <fullName evidence="2">Alpha-L-fucosidase</fullName>
    </submittedName>
</protein>
<reference evidence="2" key="1">
    <citation type="journal article" date="2013" name="Environ. Microbiol.">
        <title>Microbiota from the distal guts of lean and obese adolescents exhibit partial functional redundancy besides clear differences in community structure.</title>
        <authorList>
            <person name="Ferrer M."/>
            <person name="Ruiz A."/>
            <person name="Lanza F."/>
            <person name="Haange S.B."/>
            <person name="Oberbach A."/>
            <person name="Till H."/>
            <person name="Bargiela R."/>
            <person name="Campoy C."/>
            <person name="Segura M.T."/>
            <person name="Richter M."/>
            <person name="von Bergen M."/>
            <person name="Seifert J."/>
            <person name="Suarez A."/>
        </authorList>
    </citation>
    <scope>NUCLEOTIDE SEQUENCE</scope>
</reference>
<sequence length="175" mass="20003">GMIGFSQKVDDRTAYSLLCKKCGTTLYYTAVQAENVEKASRLAKLELCAAEDMGADKLLQQHKRWWQQYWGKSSLQLPDETLEQLWYRANYFLAAGSEPGNAPMPLQGVWCADDDQLPPWKGDYHNDLNTQFTYCHYLTANHPEQGKVFLDYLWSLRPQAAKFARAFYGTAGECL</sequence>
<dbReference type="Pfam" id="PF22124">
    <property type="entry name" value="Glyco_hydro_95_cat"/>
    <property type="match status" value="1"/>
</dbReference>
<dbReference type="PANTHER" id="PTHR31084:SF19">
    <property type="entry name" value="GLYCOSYL HYDROLASE FAMILY 95 N-TERMINAL DOMAIN-CONTAINING PROTEIN"/>
    <property type="match status" value="1"/>
</dbReference>
<feature type="non-terminal residue" evidence="2">
    <location>
        <position position="175"/>
    </location>
</feature>
<dbReference type="InterPro" id="IPR012341">
    <property type="entry name" value="6hp_glycosidase-like_sf"/>
</dbReference>
<comment type="caution">
    <text evidence="2">The sequence shown here is derived from an EMBL/GenBank/DDBJ whole genome shotgun (WGS) entry which is preliminary data.</text>
</comment>
<dbReference type="AlphaFoldDB" id="K1TPV9"/>
<dbReference type="EMBL" id="AJWZ01003405">
    <property type="protein sequence ID" value="EKC68330.1"/>
    <property type="molecule type" value="Genomic_DNA"/>
</dbReference>
<feature type="domain" description="Glycosyl hydrolase family 95 catalytic" evidence="1">
    <location>
        <begin position="72"/>
        <end position="174"/>
    </location>
</feature>
<evidence type="ECO:0000259" key="1">
    <source>
        <dbReference type="Pfam" id="PF22124"/>
    </source>
</evidence>
<organism evidence="2">
    <name type="scientific">human gut metagenome</name>
    <dbReference type="NCBI Taxonomy" id="408170"/>
    <lineage>
        <taxon>unclassified sequences</taxon>
        <taxon>metagenomes</taxon>
        <taxon>organismal metagenomes</taxon>
    </lineage>
</organism>
<dbReference type="SUPFAM" id="SSF48208">
    <property type="entry name" value="Six-hairpin glycosidases"/>
    <property type="match status" value="1"/>
</dbReference>
<dbReference type="InterPro" id="IPR008928">
    <property type="entry name" value="6-hairpin_glycosidase_sf"/>
</dbReference>
<evidence type="ECO:0000313" key="2">
    <source>
        <dbReference type="EMBL" id="EKC68330.1"/>
    </source>
</evidence>